<dbReference type="InterPro" id="IPR036345">
    <property type="entry name" value="ExoRNase_PH_dom2_sf"/>
</dbReference>
<name>A0ABQ1L5K6_9BURK</name>
<sequence>MRAGVRRTGCPAPGAIGGKIAVSFLLFFQTDPNMTDNTQRPSGRQANQLRDVRITRHYTKHAEGSVLVEFGDTKVICTASIAESVPSFLRDRGQGWLTAEYGMLPRATHTRSDREAARGKQTGRTQEIQRLIGRALRSVFDLEKLGARTLHIDCDVIQADGGTRTASITGAFVAAHDAVTKLLAAGRIESSPITDYVAAISVGVYDGLPVLDLDYDEDSQCDTDMNVVMTGAGGFVEIQGTAEGVPFSRDEMNSLLDLASNGINTLIAKQKEALEQKSE</sequence>
<dbReference type="NCBIfam" id="TIGR01966">
    <property type="entry name" value="RNasePH"/>
    <property type="match status" value="1"/>
</dbReference>
<dbReference type="SUPFAM" id="SSF54211">
    <property type="entry name" value="Ribosomal protein S5 domain 2-like"/>
    <property type="match status" value="1"/>
</dbReference>
<dbReference type="InterPro" id="IPR050080">
    <property type="entry name" value="RNase_PH"/>
</dbReference>
<comment type="similarity">
    <text evidence="1 6">Belongs to the RNase PH family.</text>
</comment>
<evidence type="ECO:0000256" key="6">
    <source>
        <dbReference type="HAMAP-Rule" id="MF_00564"/>
    </source>
</evidence>
<comment type="catalytic activity">
    <reaction evidence="6">
        <text>tRNA(n+1) + phosphate = tRNA(n) + a ribonucleoside 5'-diphosphate</text>
        <dbReference type="Rhea" id="RHEA:10628"/>
        <dbReference type="Rhea" id="RHEA-COMP:17343"/>
        <dbReference type="Rhea" id="RHEA-COMP:17344"/>
        <dbReference type="ChEBI" id="CHEBI:43474"/>
        <dbReference type="ChEBI" id="CHEBI:57930"/>
        <dbReference type="ChEBI" id="CHEBI:173114"/>
        <dbReference type="EC" id="2.7.7.56"/>
    </reaction>
</comment>
<dbReference type="InterPro" id="IPR027408">
    <property type="entry name" value="PNPase/RNase_PH_dom_sf"/>
</dbReference>
<dbReference type="InterPro" id="IPR015847">
    <property type="entry name" value="ExoRNase_PH_dom2"/>
</dbReference>
<evidence type="ECO:0000259" key="7">
    <source>
        <dbReference type="Pfam" id="PF01138"/>
    </source>
</evidence>
<protein>
    <recommendedName>
        <fullName evidence="6">Ribonuclease PH</fullName>
        <shortName evidence="6">RNase PH</shortName>
        <ecNumber evidence="6">2.7.7.56</ecNumber>
    </recommendedName>
    <alternativeName>
        <fullName evidence="6">tRNA nucleotidyltransferase</fullName>
    </alternativeName>
</protein>
<keyword evidence="5" id="KW-0694">RNA-binding</keyword>
<evidence type="ECO:0000256" key="2">
    <source>
        <dbReference type="ARBA" id="ARBA00022552"/>
    </source>
</evidence>
<dbReference type="PROSITE" id="PS01277">
    <property type="entry name" value="RIBONUCLEASE_PH"/>
    <property type="match status" value="1"/>
</dbReference>
<keyword evidence="4 6" id="KW-0819">tRNA processing</keyword>
<dbReference type="InterPro" id="IPR002381">
    <property type="entry name" value="RNase_PH_bac-type"/>
</dbReference>
<dbReference type="Proteomes" id="UP000602004">
    <property type="component" value="Unassembled WGS sequence"/>
</dbReference>
<evidence type="ECO:0000256" key="5">
    <source>
        <dbReference type="ARBA" id="ARBA00022884"/>
    </source>
</evidence>
<evidence type="ECO:0000313" key="9">
    <source>
        <dbReference type="EMBL" id="GGC18548.1"/>
    </source>
</evidence>
<dbReference type="InterPro" id="IPR018336">
    <property type="entry name" value="RNase_PH_CS"/>
</dbReference>
<feature type="binding site" evidence="6">
    <location>
        <position position="124"/>
    </location>
    <ligand>
        <name>phosphate</name>
        <dbReference type="ChEBI" id="CHEBI:43474"/>
        <note>substrate</note>
    </ligand>
</feature>
<feature type="domain" description="Exoribonuclease phosphorolytic" evidence="8">
    <location>
        <begin position="195"/>
        <end position="261"/>
    </location>
</feature>
<dbReference type="InterPro" id="IPR020568">
    <property type="entry name" value="Ribosomal_Su5_D2-typ_SF"/>
</dbReference>
<dbReference type="HAMAP" id="MF_00564">
    <property type="entry name" value="RNase_PH"/>
    <property type="match status" value="1"/>
</dbReference>
<dbReference type="EMBL" id="BMHL01000001">
    <property type="protein sequence ID" value="GGC18548.1"/>
    <property type="molecule type" value="Genomic_DNA"/>
</dbReference>
<comment type="function">
    <text evidence="6">Phosphorolytic 3'-5' exoribonuclease that plays an important role in tRNA 3'-end maturation. Removes nucleotide residues following the 3'-CCA terminus of tRNAs; can also add nucleotides to the ends of RNA molecules by using nucleoside diphosphates as substrates, but this may not be physiologically important. Probably plays a role in initiation of 16S rRNA degradation (leading to ribosome degradation) during starvation.</text>
</comment>
<dbReference type="PANTHER" id="PTHR11953:SF0">
    <property type="entry name" value="EXOSOME COMPLEX COMPONENT RRP41"/>
    <property type="match status" value="1"/>
</dbReference>
<keyword evidence="6" id="KW-0808">Transferase</keyword>
<dbReference type="CDD" id="cd11362">
    <property type="entry name" value="RNase_PH_bact"/>
    <property type="match status" value="1"/>
</dbReference>
<evidence type="ECO:0000259" key="8">
    <source>
        <dbReference type="Pfam" id="PF03725"/>
    </source>
</evidence>
<evidence type="ECO:0000313" key="10">
    <source>
        <dbReference type="Proteomes" id="UP000602004"/>
    </source>
</evidence>
<keyword evidence="2 6" id="KW-0698">rRNA processing</keyword>
<dbReference type="PANTHER" id="PTHR11953">
    <property type="entry name" value="EXOSOME COMPLEX COMPONENT"/>
    <property type="match status" value="1"/>
</dbReference>
<evidence type="ECO:0000256" key="4">
    <source>
        <dbReference type="ARBA" id="ARBA00022694"/>
    </source>
</evidence>
<dbReference type="InterPro" id="IPR001247">
    <property type="entry name" value="ExoRNase_PH_dom1"/>
</dbReference>
<keyword evidence="3 6" id="KW-0820">tRNA-binding</keyword>
<reference evidence="10" key="1">
    <citation type="journal article" date="2019" name="Int. J. Syst. Evol. Microbiol.">
        <title>The Global Catalogue of Microorganisms (GCM) 10K type strain sequencing project: providing services to taxonomists for standard genome sequencing and annotation.</title>
        <authorList>
            <consortium name="The Broad Institute Genomics Platform"/>
            <consortium name="The Broad Institute Genome Sequencing Center for Infectious Disease"/>
            <person name="Wu L."/>
            <person name="Ma J."/>
        </authorList>
    </citation>
    <scope>NUCLEOTIDE SEQUENCE [LARGE SCALE GENOMIC DNA]</scope>
    <source>
        <strain evidence="10">CGMCC 1.15103</strain>
    </source>
</reference>
<gene>
    <name evidence="6 9" type="primary">rph</name>
    <name evidence="9" type="ORF">GCM10011400_00980</name>
</gene>
<dbReference type="Pfam" id="PF01138">
    <property type="entry name" value="RNase_PH"/>
    <property type="match status" value="1"/>
</dbReference>
<keyword evidence="6" id="KW-0548">Nucleotidyltransferase</keyword>
<dbReference type="SUPFAM" id="SSF55666">
    <property type="entry name" value="Ribonuclease PH domain 2-like"/>
    <property type="match status" value="1"/>
</dbReference>
<accession>A0ABQ1L5K6</accession>
<keyword evidence="10" id="KW-1185">Reference proteome</keyword>
<organism evidence="9 10">
    <name type="scientific">Paraburkholderia caffeinilytica</name>
    <dbReference type="NCBI Taxonomy" id="1761016"/>
    <lineage>
        <taxon>Bacteria</taxon>
        <taxon>Pseudomonadati</taxon>
        <taxon>Pseudomonadota</taxon>
        <taxon>Betaproteobacteria</taxon>
        <taxon>Burkholderiales</taxon>
        <taxon>Burkholderiaceae</taxon>
        <taxon>Paraburkholderia</taxon>
    </lineage>
</organism>
<feature type="binding site" evidence="6">
    <location>
        <begin position="162"/>
        <end position="164"/>
    </location>
    <ligand>
        <name>phosphate</name>
        <dbReference type="ChEBI" id="CHEBI:43474"/>
        <note>substrate</note>
    </ligand>
</feature>
<feature type="domain" description="Exoribonuclease phosphorolytic" evidence="7">
    <location>
        <begin position="48"/>
        <end position="178"/>
    </location>
</feature>
<dbReference type="Gene3D" id="3.30.230.70">
    <property type="entry name" value="GHMP Kinase, N-terminal domain"/>
    <property type="match status" value="1"/>
</dbReference>
<proteinExistence type="inferred from homology"/>
<evidence type="ECO:0000256" key="3">
    <source>
        <dbReference type="ARBA" id="ARBA00022555"/>
    </source>
</evidence>
<dbReference type="Pfam" id="PF03725">
    <property type="entry name" value="RNase_PH_C"/>
    <property type="match status" value="1"/>
</dbReference>
<comment type="subunit">
    <text evidence="6">Homohexameric ring arranged as a trimer of dimers.</text>
</comment>
<evidence type="ECO:0000256" key="1">
    <source>
        <dbReference type="ARBA" id="ARBA00006678"/>
    </source>
</evidence>
<comment type="caution">
    <text evidence="9">The sequence shown here is derived from an EMBL/GenBank/DDBJ whole genome shotgun (WGS) entry which is preliminary data.</text>
</comment>
<dbReference type="EC" id="2.7.7.56" evidence="6"/>